<dbReference type="OrthoDB" id="5651231at2"/>
<dbReference type="EMBL" id="LNYC01000037">
    <property type="protein sequence ID" value="KTD00179.1"/>
    <property type="molecule type" value="Genomic_DNA"/>
</dbReference>
<sequence>MLDTYEGLAQTGVSIQRGANRNFPERLNGLIVRYNAIASAEKVAQFHGLMDILTLTRGFDAERNASGANVSDGEAAWDVWYRETFTPQFYSRLREAGVAYPSEWSAIFREMALFSEAAHLPDVAYLLARVHTLMPASPALSAVLRSFVAMESKWPEAVMVQRFFLLRETRQRLRETLLSASCTPAHHTFIETLLEALSARFLQIAQKIPLREEFEPPSHPFALSVAHAAPEKLWEAARSLYEAPDTRAAGEAFLAVIAPEATHERLTVECHDGHKTLTLVDNGAAFIFTIGAGIHPYRGLPDRLRAGGQEALFASELFSGNRWIDGEHWTFALSWHPATKPLQSPVELKLRLFSGIEIHEQLIAAARVATAANIVIPFADTALFEMTSNGRIIMVRPHALRAIDGTLNNTLTGMHGVVHLPPEWQVESTRVTLDSLHGWWLGISMHAWLTGTPAAAFCGPQPDKLSPFSAYNDELPEILEDILSENPEHRLTLKGIQGELRKLGHGLREASSPFHYRPEAYLYALNQLEGLTQTSSHPVLIESIAAIRALFENHTQDLGHLKEILEHAARETGRVELSETADAVRRCDFRQSIQARWPNPLARLYESHQCITLLTNPTRAMMKAVAAVSQGMLVTLRWLKASKSFKHVQEYLKLLSPPQTEPIRFGAFREQVSWKKFERLLEDNAPESLVYIMHAHFVFARHFLRSLPRETPFPVIREPEARFAKVAAKYRKGLYRERLLSLFESKEVGRFADWLSQRCEYSEIMTAEPARGRAGVSMREATTRMGIMMDYQSEYAEHLPGLDVAWEPDVLNQGADIRSDWVRFLTYSDAVYVSGPSSMLYMLLGLMEIHANFETLAQKQHYLATVCGYLVSGGLHSLHEALAPAEYLFGLVPGYPVYIPGGRAPQIPPAFQVFWQQQMHIDPEMHLRYEAGWSELLRQYREHQHAHLHYPPERDDAMMILSRILTNTVPDSKRPGYRERFSRAVTDATLLCLQALNVFSMDSPCFFTPQTPSLSHIASLLQLPAKVCRQETLAEAAGAVGAWFENEAISVLERMFIGHLLDILKRCPVVVEALNRQSTSLTLMLVREQHYSLEEAADFCEDAILFFRAFMPAFSKAEAQKVSLSS</sequence>
<reference evidence="1 2" key="1">
    <citation type="submission" date="2015-11" db="EMBL/GenBank/DDBJ databases">
        <title>Genomic analysis of 38 Legionella species identifies large and diverse effector repertoires.</title>
        <authorList>
            <person name="Burstein D."/>
            <person name="Amaro F."/>
            <person name="Zusman T."/>
            <person name="Lifshitz Z."/>
            <person name="Cohen O."/>
            <person name="Gilbert J.A."/>
            <person name="Pupko T."/>
            <person name="Shuman H.A."/>
            <person name="Segal G."/>
        </authorList>
    </citation>
    <scope>NUCLEOTIDE SEQUENCE [LARGE SCALE GENOMIC DNA]</scope>
    <source>
        <strain evidence="1 2">ATCC 49504</strain>
    </source>
</reference>
<keyword evidence="1" id="KW-0808">Transferase</keyword>
<proteinExistence type="predicted"/>
<comment type="caution">
    <text evidence="1">The sequence shown here is derived from an EMBL/GenBank/DDBJ whole genome shotgun (WGS) entry which is preliminary data.</text>
</comment>
<evidence type="ECO:0000313" key="2">
    <source>
        <dbReference type="Proteomes" id="UP000054785"/>
    </source>
</evidence>
<dbReference type="GO" id="GO:0016301">
    <property type="term" value="F:kinase activity"/>
    <property type="evidence" value="ECO:0007669"/>
    <property type="project" value="UniProtKB-KW"/>
</dbReference>
<gene>
    <name evidence="1" type="ORF">Lgee_1091</name>
</gene>
<protein>
    <submittedName>
        <fullName evidence="1">Serine/threonine-protein kinase</fullName>
    </submittedName>
</protein>
<dbReference type="Proteomes" id="UP000054785">
    <property type="component" value="Unassembled WGS sequence"/>
</dbReference>
<organism evidence="1 2">
    <name type="scientific">Legionella geestiana</name>
    <dbReference type="NCBI Taxonomy" id="45065"/>
    <lineage>
        <taxon>Bacteria</taxon>
        <taxon>Pseudomonadati</taxon>
        <taxon>Pseudomonadota</taxon>
        <taxon>Gammaproteobacteria</taxon>
        <taxon>Legionellales</taxon>
        <taxon>Legionellaceae</taxon>
        <taxon>Legionella</taxon>
    </lineage>
</organism>
<evidence type="ECO:0000313" key="1">
    <source>
        <dbReference type="EMBL" id="KTD00179.1"/>
    </source>
</evidence>
<dbReference type="STRING" id="45065.Lgee_1091"/>
<accession>A0A0W0TWS6</accession>
<dbReference type="RefSeq" id="WP_028386963.1">
    <property type="nucleotide sequence ID" value="NZ_CAAAHN010000001.1"/>
</dbReference>
<name>A0A0W0TWS6_9GAMM</name>
<keyword evidence="2" id="KW-1185">Reference proteome</keyword>
<keyword evidence="1" id="KW-0418">Kinase</keyword>
<dbReference type="PATRIC" id="fig|45065.4.peg.1167"/>
<dbReference type="AlphaFoldDB" id="A0A0W0TWS6"/>